<organism evidence="2 3">
    <name type="scientific">Thiothrix winogradskyi</name>
    <dbReference type="NCBI Taxonomy" id="96472"/>
    <lineage>
        <taxon>Bacteria</taxon>
        <taxon>Pseudomonadati</taxon>
        <taxon>Pseudomonadota</taxon>
        <taxon>Gammaproteobacteria</taxon>
        <taxon>Thiotrichales</taxon>
        <taxon>Thiotrichaceae</taxon>
        <taxon>Thiothrix</taxon>
    </lineage>
</organism>
<feature type="transmembrane region" description="Helical" evidence="1">
    <location>
        <begin position="69"/>
        <end position="91"/>
    </location>
</feature>
<keyword evidence="1" id="KW-1133">Transmembrane helix</keyword>
<keyword evidence="1" id="KW-0812">Transmembrane</keyword>
<keyword evidence="1" id="KW-0472">Membrane</keyword>
<feature type="transmembrane region" description="Helical" evidence="1">
    <location>
        <begin position="23"/>
        <end position="49"/>
    </location>
</feature>
<evidence type="ECO:0000256" key="1">
    <source>
        <dbReference type="SAM" id="Phobius"/>
    </source>
</evidence>
<proteinExistence type="predicted"/>
<dbReference type="RefSeq" id="WP_236496232.1">
    <property type="nucleotide sequence ID" value="NZ_CP091244.1"/>
</dbReference>
<dbReference type="Proteomes" id="UP001054801">
    <property type="component" value="Chromosome"/>
</dbReference>
<evidence type="ECO:0000313" key="2">
    <source>
        <dbReference type="EMBL" id="UJS22548.1"/>
    </source>
</evidence>
<accession>A0ABY3STM1</accession>
<name>A0ABY3STM1_9GAMM</name>
<reference evidence="2" key="1">
    <citation type="journal article" date="2022" name="Microorganisms">
        <title>Two New Species of Filamentous Sulfur Bacteria of the Genus Thiothrix, Thiothrix winogradskyi sp. nov. and 'Candidatus Thiothrix sulfatifontis' sp. nov.</title>
        <authorList>
            <person name="Ravin N.V."/>
            <person name="Rossetti S."/>
            <person name="Beletsky A.V."/>
            <person name="Kadnikov V.V."/>
            <person name="Rudenko T.S."/>
            <person name="Smolyakov D.D."/>
            <person name="Moskvitina M.I."/>
            <person name="Gureeva M.V."/>
            <person name="Mardanov A.V."/>
            <person name="Grabovich M.Y."/>
        </authorList>
    </citation>
    <scope>NUCLEOTIDE SEQUENCE</scope>
    <source>
        <strain evidence="2">CT3</strain>
    </source>
</reference>
<dbReference type="EMBL" id="CP091244">
    <property type="protein sequence ID" value="UJS22548.1"/>
    <property type="molecule type" value="Genomic_DNA"/>
</dbReference>
<dbReference type="InterPro" id="IPR031709">
    <property type="entry name" value="PutAbiC"/>
</dbReference>
<keyword evidence="3" id="KW-1185">Reference proteome</keyword>
<protein>
    <submittedName>
        <fullName evidence="2">Phage abortive infection protein</fullName>
    </submittedName>
</protein>
<sequence length="334" mass="39423">MNSEEQENNQSLLIFEQWLKDHWLIFFMMGLLIIAIVVVGTVAFFYFQQQSSIFPINNNRADWGVTGDFFGGILNPVFAFLGLIMLLATLYQSQRELALTREELTRSTEALKDQALTQQQQRFENTFFSLLAHHNTLLDVVRRSNYEFDWSAVNSPECARKKLWDDVHEKNYEVKVYFRFIYQILKFIDASGIEDKKTYSSLVRSFIDSYVGELILINALCFDDHDNCKKFKLLIENYAFLEHVQIDTQEEKMCTTPDYLKSAHDYDEIQGKRRSDPNRENLRNQIQNRFSFYSEITKDDRGGRYYSKDAYGDRHYYDRVRGLVKKGLILVRPN</sequence>
<dbReference type="Pfam" id="PF16872">
    <property type="entry name" value="putAbiC"/>
    <property type="match status" value="1"/>
</dbReference>
<gene>
    <name evidence="2" type="ORF">L2Y54_11380</name>
</gene>
<evidence type="ECO:0000313" key="3">
    <source>
        <dbReference type="Proteomes" id="UP001054801"/>
    </source>
</evidence>